<feature type="region of interest" description="Disordered" evidence="1">
    <location>
        <begin position="135"/>
        <end position="169"/>
    </location>
</feature>
<comment type="caution">
    <text evidence="4">The sequence shown here is derived from an EMBL/GenBank/DDBJ whole genome shotgun (WGS) entry which is preliminary data.</text>
</comment>
<protein>
    <recommendedName>
        <fullName evidence="3">Zinc-ribbon domain-containing protein</fullName>
    </recommendedName>
</protein>
<keyword evidence="5" id="KW-1185">Reference proteome</keyword>
<dbReference type="RefSeq" id="WP_257911917.1">
    <property type="nucleotide sequence ID" value="NZ_JANPWE010000001.1"/>
</dbReference>
<evidence type="ECO:0000259" key="3">
    <source>
        <dbReference type="Pfam" id="PF13240"/>
    </source>
</evidence>
<evidence type="ECO:0000313" key="5">
    <source>
        <dbReference type="Proteomes" id="UP001524944"/>
    </source>
</evidence>
<organism evidence="4 5">
    <name type="scientific">Dehalobacterium formicoaceticum</name>
    <dbReference type="NCBI Taxonomy" id="51515"/>
    <lineage>
        <taxon>Bacteria</taxon>
        <taxon>Bacillati</taxon>
        <taxon>Bacillota</taxon>
        <taxon>Clostridia</taxon>
        <taxon>Eubacteriales</taxon>
        <taxon>Peptococcaceae</taxon>
        <taxon>Dehalobacterium</taxon>
    </lineage>
</organism>
<feature type="region of interest" description="Disordered" evidence="1">
    <location>
        <begin position="32"/>
        <end position="96"/>
    </location>
</feature>
<feature type="transmembrane region" description="Helical" evidence="2">
    <location>
        <begin position="103"/>
        <end position="125"/>
    </location>
</feature>
<feature type="compositionally biased region" description="Polar residues" evidence="1">
    <location>
        <begin position="138"/>
        <end position="163"/>
    </location>
</feature>
<proteinExistence type="predicted"/>
<keyword evidence="2" id="KW-0812">Transmembrane</keyword>
<feature type="domain" description="Zinc-ribbon" evidence="3">
    <location>
        <begin position="6"/>
        <end position="26"/>
    </location>
</feature>
<keyword evidence="2" id="KW-1133">Transmembrane helix</keyword>
<evidence type="ECO:0000256" key="2">
    <source>
        <dbReference type="SAM" id="Phobius"/>
    </source>
</evidence>
<dbReference type="Proteomes" id="UP001524944">
    <property type="component" value="Unassembled WGS sequence"/>
</dbReference>
<name>A0ABT1Y099_9FIRM</name>
<sequence>MSGLKFCPGCGAPLTPGDRFCGECGFDINTMADRPVTPAAPNRPAPSSPAAKTYQPQQHSNQPPQTPAAPYAQTSPPSGGASGPMPGRNSDTLGTNPGGNKKALMIMVSALALILVAGGVIYWWLSKDDPGVGGNTGAPGQTVATNGNPAANVDGQNETSLPAETNPKPDLSRAATYLSDPGLKCTFFVNYPDGMSGIVDRYCGQAVPNESVRVSEVEVGIDMGEEYGFGFHYVERADGTYYIMDASPYEIFPVLKNNLTVGQTWSYDTEYGSIKYEVMDMGVDLDLGFAKFEDCLLLSEDNQAVGHQSITYYAPGWGSVYVVAPGGNFEYFKMTGMTKIDLADAANTIKKWCPNYSDIKDDRAQSI</sequence>
<dbReference type="Pfam" id="PF13240">
    <property type="entry name" value="Zn_Ribbon_1"/>
    <property type="match status" value="1"/>
</dbReference>
<reference evidence="4 5" key="1">
    <citation type="submission" date="2022-08" db="EMBL/GenBank/DDBJ databases">
        <title>Proteogenomics of the novel Dehalobacterium formicoaceticum strain EZ94 highlights a key role of methyltransferases during anaerobic dichloromethane degradation.</title>
        <authorList>
            <person name="Wasmund K."/>
        </authorList>
    </citation>
    <scope>NUCLEOTIDE SEQUENCE [LARGE SCALE GENOMIC DNA]</scope>
    <source>
        <strain evidence="4 5">EZ94</strain>
    </source>
</reference>
<evidence type="ECO:0000256" key="1">
    <source>
        <dbReference type="SAM" id="MobiDB-lite"/>
    </source>
</evidence>
<dbReference type="InterPro" id="IPR026870">
    <property type="entry name" value="Zinc_ribbon_dom"/>
</dbReference>
<dbReference type="EMBL" id="JANPWE010000001">
    <property type="protein sequence ID" value="MCR6544292.1"/>
    <property type="molecule type" value="Genomic_DNA"/>
</dbReference>
<keyword evidence="2" id="KW-0472">Membrane</keyword>
<evidence type="ECO:0000313" key="4">
    <source>
        <dbReference type="EMBL" id="MCR6544292.1"/>
    </source>
</evidence>
<feature type="compositionally biased region" description="Low complexity" evidence="1">
    <location>
        <begin position="68"/>
        <end position="87"/>
    </location>
</feature>
<accession>A0ABT1Y099</accession>
<gene>
    <name evidence="4" type="ORF">NVS47_01975</name>
</gene>